<name>A0A9P9WQ13_9PEZI</name>
<sequence length="1477" mass="166133">MATQTQVLIAHTGQRLQVDTSQFASLDEFKAWVAHPSSIPPQDIIALTPQGKTVKLQNIQSEKEIYVYDIRITQASAAGAPASLSPETPLPKQHTVSSPPDFIEDTHSLQSWQDLFKGRRNWALKIVEDCTAMAEAAQARYGEMEVMTKCLDAAVANLDTAVRPMDPKYNEMKKWVTTSQEEYETLVANFEYYLELARSVAISPSMVRFMTGKDVRKSQQATLEDLVDLETTRKAGKLAGTSLRKFNNKVVEFDKSADRMFNGCDDLFQEFDKVVGRSIFQHKNDSIQLLEDIEAVAKKVDTDYQTTLSYSTSTRDVLQASKTAANHTERLLPSIQNRAQEMDEMLLSTTQARNELAADSLVFMRSIAEITTFLHQVKTQMAALHQGEDEMATFDYLRLLRELPFMYASFVAEAIRRKEWSDKVKADSSTLANEMAVFQHEELKRRQKWQKMVGSTYGPEEPESNVLGLEVNLLGDEEQWPSLEKKDLDEFVAAIRRQKADDTVLEDISKLMNDLSNPTKQQMKRVKAFKNGSVHEAALGRSGLMIRGDDDLLRSLQDEKTRLESKLKTAESRVRRLEGLLHRQSTESRPSLGNMFQPGSHERNNSVSSIRSPGLPEDRRHSSISENSETLLRRITQLEGDLHTEKERSAVFGQEAAARTRDMEGRIDEANSTKKDLLENMEALKREFVEERKSLENEIRTLRARLEETEDEIENFGESRENEKVSYIERMRSLEDEVQRLTQAKQDEHLKTQGQVDFLRNESRIQRERNESLERELLEANEAIKALTRRAETSEASNETQIHILRDLHGQMSPRERVPDEINELMEAVASKASDVLAKVQSLEEDMVLLKSDLEVAQETIKEGKAELAQTQDRLSSEESTRLKLHESLEEEKAKSSTLESEVQEGRDQVNLLRKKMTEGESGSDTLRQKLADEEKRVAELSETLAARQSQIGSLEEEVRMYREKLESSDLRMMGLSQRFEGRNERTKDITQRLFTHNERLSRLLERLSFSVTKQDGKTIIQKIPRAERTSRDPNDSSDPSSSVRRSVSLTTATLADSTDLKSIYWMNAEDTEMETSQYQSFVSGPGLFDVDAFAEAIYRRVKELEHTARKYTRDARTYRERAHQAVKESHDKIAFRHFKEGDLALFLPTRNQTTGAWAAFNVGCPHFFLREQESHRLRQREWLVARITKVQERVVDLSKSLSSTTAQHPSETDSINTGDEFDNPFDLSDGLRWWLVEAHEDKAGAPTTPGLGKSTVAANNVEAMADIRTHQARSGASKLLPGSKNTGIEGVSRTLSKSLESRRSSSGSTKRVLPFAGGAGAGAAKSSALASETNSLRAAPADSPEMGGSIAGSSKGKNPESSAPAAASKTSNGDNGGDQVNEDQQRMPHPSSSSPSKSPSKSRSERASQAGSPQKYRPHHHHDQQQQQSQQQHGQGSGGSAQHQLQRETSNASAEGRDKSVVWDSLWSLDVSYPGK</sequence>
<dbReference type="GO" id="GO:0005774">
    <property type="term" value="C:vacuolar membrane"/>
    <property type="evidence" value="ECO:0007669"/>
    <property type="project" value="UniProtKB-SubCell"/>
</dbReference>
<evidence type="ECO:0000256" key="5">
    <source>
        <dbReference type="ARBA" id="ARBA00023006"/>
    </source>
</evidence>
<feature type="domain" description="Autophagy-related protein 11 C-terminal" evidence="11">
    <location>
        <begin position="1096"/>
        <end position="1240"/>
    </location>
</feature>
<keyword evidence="7" id="KW-0472">Membrane</keyword>
<keyword evidence="5 7" id="KW-0072">Autophagy</keyword>
<dbReference type="GO" id="GO:0000422">
    <property type="term" value="P:autophagy of mitochondrion"/>
    <property type="evidence" value="ECO:0007669"/>
    <property type="project" value="TreeGrafter"/>
</dbReference>
<feature type="domain" description="Autophagy protein ATG17-like" evidence="10">
    <location>
        <begin position="108"/>
        <end position="456"/>
    </location>
</feature>
<keyword evidence="6 8" id="KW-0175">Coiled coil</keyword>
<feature type="coiled-coil region" evidence="8">
    <location>
        <begin position="660"/>
        <end position="797"/>
    </location>
</feature>
<evidence type="ECO:0000313" key="13">
    <source>
        <dbReference type="Proteomes" id="UP000829685"/>
    </source>
</evidence>
<comment type="caution">
    <text evidence="12">The sequence shown here is derived from an EMBL/GenBank/DDBJ whole genome shotgun (WGS) entry which is preliminary data.</text>
</comment>
<dbReference type="GO" id="GO:0061709">
    <property type="term" value="P:reticulophagy"/>
    <property type="evidence" value="ECO:0007669"/>
    <property type="project" value="TreeGrafter"/>
</dbReference>
<feature type="compositionally biased region" description="Basic and acidic residues" evidence="9">
    <location>
        <begin position="875"/>
        <end position="895"/>
    </location>
</feature>
<dbReference type="GO" id="GO:0019901">
    <property type="term" value="F:protein kinase binding"/>
    <property type="evidence" value="ECO:0007669"/>
    <property type="project" value="TreeGrafter"/>
</dbReference>
<gene>
    <name evidence="12" type="ORF">JX265_004632</name>
</gene>
<evidence type="ECO:0000256" key="7">
    <source>
        <dbReference type="RuleBase" id="RU367075"/>
    </source>
</evidence>
<feature type="region of interest" description="Disordered" evidence="9">
    <location>
        <begin position="1273"/>
        <end position="1322"/>
    </location>
</feature>
<feature type="compositionally biased region" description="Low complexity" evidence="9">
    <location>
        <begin position="1293"/>
        <end position="1312"/>
    </location>
</feature>
<organism evidence="12 13">
    <name type="scientific">Neoarthrinium moseri</name>
    <dbReference type="NCBI Taxonomy" id="1658444"/>
    <lineage>
        <taxon>Eukaryota</taxon>
        <taxon>Fungi</taxon>
        <taxon>Dikarya</taxon>
        <taxon>Ascomycota</taxon>
        <taxon>Pezizomycotina</taxon>
        <taxon>Sordariomycetes</taxon>
        <taxon>Xylariomycetidae</taxon>
        <taxon>Amphisphaeriales</taxon>
        <taxon>Apiosporaceae</taxon>
        <taxon>Neoarthrinium</taxon>
    </lineage>
</organism>
<dbReference type="InterPro" id="IPR019460">
    <property type="entry name" value="Atg11_C"/>
</dbReference>
<feature type="region of interest" description="Disordered" evidence="9">
    <location>
        <begin position="579"/>
        <end position="630"/>
    </location>
</feature>
<dbReference type="GO" id="GO:0000045">
    <property type="term" value="P:autophagosome assembly"/>
    <property type="evidence" value="ECO:0007669"/>
    <property type="project" value="UniProtKB-UniRule"/>
</dbReference>
<feature type="coiled-coil region" evidence="8">
    <location>
        <begin position="1095"/>
        <end position="1122"/>
    </location>
</feature>
<evidence type="ECO:0000256" key="4">
    <source>
        <dbReference type="ARBA" id="ARBA00022927"/>
    </source>
</evidence>
<evidence type="ECO:0000313" key="12">
    <source>
        <dbReference type="EMBL" id="KAI1874424.1"/>
    </source>
</evidence>
<proteinExistence type="inferred from homology"/>
<feature type="compositionally biased region" description="Polar residues" evidence="9">
    <location>
        <begin position="1200"/>
        <end position="1218"/>
    </location>
</feature>
<keyword evidence="4 7" id="KW-0653">Protein transport</keyword>
<comment type="subcellular location">
    <subcellularLocation>
        <location evidence="7">Preautophagosomal structure membrane</location>
        <topology evidence="7">Peripheral membrane protein</topology>
    </subcellularLocation>
    <subcellularLocation>
        <location evidence="7">Vacuole membrane</location>
        <topology evidence="7">Peripheral membrane protein</topology>
    </subcellularLocation>
    <text evidence="7">During pexophagy, accumulates in the vacuolar membrane region, where the peroxisomes contact the vacuole.</text>
</comment>
<dbReference type="PANTHER" id="PTHR13222:SF1">
    <property type="entry name" value="RB1-INDUCIBLE COILED-COIL PROTEIN 1"/>
    <property type="match status" value="1"/>
</dbReference>
<dbReference type="InterPro" id="IPR045326">
    <property type="entry name" value="ATG17-like_dom"/>
</dbReference>
<dbReference type="GO" id="GO:0034517">
    <property type="term" value="P:ribophagy"/>
    <property type="evidence" value="ECO:0007669"/>
    <property type="project" value="TreeGrafter"/>
</dbReference>
<protein>
    <recommendedName>
        <fullName evidence="2 7">Autophagy-related protein 11</fullName>
    </recommendedName>
</protein>
<feature type="compositionally biased region" description="Low complexity" evidence="9">
    <location>
        <begin position="1426"/>
        <end position="1445"/>
    </location>
</feature>
<evidence type="ECO:0000256" key="6">
    <source>
        <dbReference type="ARBA" id="ARBA00023054"/>
    </source>
</evidence>
<feature type="region of interest" description="Disordered" evidence="9">
    <location>
        <begin position="1334"/>
        <end position="1477"/>
    </location>
</feature>
<feature type="compositionally biased region" description="Low complexity" evidence="9">
    <location>
        <begin position="1391"/>
        <end position="1402"/>
    </location>
</feature>
<dbReference type="Pfam" id="PF04108">
    <property type="entry name" value="ATG17_like"/>
    <property type="match status" value="1"/>
</dbReference>
<dbReference type="GO" id="GO:1990316">
    <property type="term" value="C:Atg1/ULK1 kinase complex"/>
    <property type="evidence" value="ECO:0007669"/>
    <property type="project" value="TreeGrafter"/>
</dbReference>
<feature type="region of interest" description="Disordered" evidence="9">
    <location>
        <begin position="866"/>
        <end position="906"/>
    </location>
</feature>
<dbReference type="GO" id="GO:0060090">
    <property type="term" value="F:molecular adaptor activity"/>
    <property type="evidence" value="ECO:0007669"/>
    <property type="project" value="TreeGrafter"/>
</dbReference>
<dbReference type="GO" id="GO:0034727">
    <property type="term" value="P:piecemeal microautophagy of the nucleus"/>
    <property type="evidence" value="ECO:0007669"/>
    <property type="project" value="TreeGrafter"/>
</dbReference>
<reference evidence="12" key="1">
    <citation type="submission" date="2021-03" db="EMBL/GenBank/DDBJ databases">
        <title>Revisited historic fungal species revealed as producer of novel bioactive compounds through whole genome sequencing and comparative genomics.</title>
        <authorList>
            <person name="Vignolle G.A."/>
            <person name="Hochenegger N."/>
            <person name="Mach R.L."/>
            <person name="Mach-Aigner A.R."/>
            <person name="Javad Rahimi M."/>
            <person name="Salim K.A."/>
            <person name="Chan C.M."/>
            <person name="Lim L.B.L."/>
            <person name="Cai F."/>
            <person name="Druzhinina I.S."/>
            <person name="U'Ren J.M."/>
            <person name="Derntl C."/>
        </authorList>
    </citation>
    <scope>NUCLEOTIDE SEQUENCE</scope>
    <source>
        <strain evidence="12">TUCIM 5799</strain>
    </source>
</reference>
<dbReference type="GO" id="GO:1903599">
    <property type="term" value="P:positive regulation of autophagy of mitochondrion"/>
    <property type="evidence" value="ECO:0007669"/>
    <property type="project" value="UniProtKB-UniRule"/>
</dbReference>
<feature type="region of interest" description="Disordered" evidence="9">
    <location>
        <begin position="79"/>
        <end position="102"/>
    </location>
</feature>
<keyword evidence="13" id="KW-1185">Reference proteome</keyword>
<comment type="function">
    <text evidence="7">Involved in cytoplasm to vacuole transport (Cvt), pexophagy, mitophagy and nucleophagy. Recruits mitochondria for their selective degradation via autophagy (mitophagy) during starvation. Works as scaffold proteins that recruit ATG proteins to the pre-autophagosome (PAS), the site of vesicle/autophagosome formation. Required for the Cvt vesicles completion.</text>
</comment>
<evidence type="ECO:0000259" key="11">
    <source>
        <dbReference type="Pfam" id="PF10377"/>
    </source>
</evidence>
<comment type="subunit">
    <text evidence="7">Homodimer.</text>
</comment>
<evidence type="ECO:0000256" key="2">
    <source>
        <dbReference type="ARBA" id="ARBA00013804"/>
    </source>
</evidence>
<dbReference type="Pfam" id="PF10377">
    <property type="entry name" value="ATG11"/>
    <property type="match status" value="1"/>
</dbReference>
<evidence type="ECO:0000259" key="10">
    <source>
        <dbReference type="Pfam" id="PF04108"/>
    </source>
</evidence>
<accession>A0A9P9WQ13</accession>
<dbReference type="GO" id="GO:0034045">
    <property type="term" value="C:phagophore assembly site membrane"/>
    <property type="evidence" value="ECO:0007669"/>
    <property type="project" value="UniProtKB-SubCell"/>
</dbReference>
<dbReference type="EMBL" id="JAFIMR010000009">
    <property type="protein sequence ID" value="KAI1874424.1"/>
    <property type="molecule type" value="Genomic_DNA"/>
</dbReference>
<keyword evidence="7" id="KW-0926">Vacuole</keyword>
<evidence type="ECO:0000256" key="8">
    <source>
        <dbReference type="SAM" id="Coils"/>
    </source>
</evidence>
<keyword evidence="3 7" id="KW-0813">Transport</keyword>
<dbReference type="GO" id="GO:0015031">
    <property type="term" value="P:protein transport"/>
    <property type="evidence" value="ECO:0007669"/>
    <property type="project" value="UniProtKB-KW"/>
</dbReference>
<dbReference type="PANTHER" id="PTHR13222">
    <property type="entry name" value="RB1-INDUCIBLE COILED-COIL"/>
    <property type="match status" value="1"/>
</dbReference>
<comment type="similarity">
    <text evidence="1 7">Belongs to the ATG11 family.</text>
</comment>
<feature type="compositionally biased region" description="Basic and acidic residues" evidence="9">
    <location>
        <begin position="1025"/>
        <end position="1035"/>
    </location>
</feature>
<evidence type="ECO:0000256" key="1">
    <source>
        <dbReference type="ARBA" id="ARBA00009729"/>
    </source>
</evidence>
<feature type="compositionally biased region" description="Polar residues" evidence="9">
    <location>
        <begin position="1352"/>
        <end position="1362"/>
    </location>
</feature>
<dbReference type="Proteomes" id="UP000829685">
    <property type="component" value="Unassembled WGS sequence"/>
</dbReference>
<feature type="region of interest" description="Disordered" evidence="9">
    <location>
        <begin position="1019"/>
        <end position="1049"/>
    </location>
</feature>
<evidence type="ECO:0000256" key="3">
    <source>
        <dbReference type="ARBA" id="ARBA00022448"/>
    </source>
</evidence>
<feature type="compositionally biased region" description="Low complexity" evidence="9">
    <location>
        <begin position="1037"/>
        <end position="1049"/>
    </location>
</feature>
<evidence type="ECO:0000256" key="9">
    <source>
        <dbReference type="SAM" id="MobiDB-lite"/>
    </source>
</evidence>
<feature type="region of interest" description="Disordered" evidence="9">
    <location>
        <begin position="1200"/>
        <end position="1222"/>
    </location>
</feature>
<dbReference type="InterPro" id="IPR040040">
    <property type="entry name" value="ATG11"/>
</dbReference>